<keyword evidence="2" id="KW-1185">Reference proteome</keyword>
<dbReference type="AlphaFoldDB" id="A0AAE1Z728"/>
<name>A0AAE1Z728_SCHME</name>
<sequence>MKSPTDSGQTSKNISPLPISHTISDVLLSPKFQSKQMIYRLNQQYKTHRSTSSTLPSPLLQHIPEMLNSNNYHSNSHQLHYQQCNNNLHNLTTMSTTAITKYPTNSFVEPKTNMASLTYSPRSRHPCRLQNKIIDSFKPVNKDNVNLSNTSSSSIQSKSTLITTSNRNTFLMQQNRQIGNNSPPPLPPPPKHLIYMLGGDSSIYSTPHGSPQQSIARKLMSFNSTTPTTTNNNNISQSRINTICNDGIVVNLIMLHVFTVLQKLPSEFQETMGKVTSYSARFALKPTILKVFWKPKAADSLDSIRNPPVCGQFELKYFTF</sequence>
<accession>A0AAE1Z728</accession>
<gene>
    <name evidence="1" type="ORF">MN116_007712</name>
</gene>
<evidence type="ECO:0000313" key="1">
    <source>
        <dbReference type="EMBL" id="KAK4468513.1"/>
    </source>
</evidence>
<protein>
    <submittedName>
        <fullName evidence="1">Uncharacterized protein</fullName>
    </submittedName>
</protein>
<reference evidence="1" key="1">
    <citation type="submission" date="2022-04" db="EMBL/GenBank/DDBJ databases">
        <authorList>
            <person name="Xu L."/>
            <person name="Lv Z."/>
        </authorList>
    </citation>
    <scope>NUCLEOTIDE SEQUENCE</scope>
    <source>
        <strain evidence="1">LV_2022a</strain>
    </source>
</reference>
<comment type="caution">
    <text evidence="1">The sequence shown here is derived from an EMBL/GenBank/DDBJ whole genome shotgun (WGS) entry which is preliminary data.</text>
</comment>
<dbReference type="EMBL" id="JALJAT010000006">
    <property type="protein sequence ID" value="KAK4468513.1"/>
    <property type="molecule type" value="Genomic_DNA"/>
</dbReference>
<dbReference type="Proteomes" id="UP001292079">
    <property type="component" value="Unassembled WGS sequence"/>
</dbReference>
<proteinExistence type="predicted"/>
<evidence type="ECO:0000313" key="2">
    <source>
        <dbReference type="Proteomes" id="UP001292079"/>
    </source>
</evidence>
<reference evidence="1" key="2">
    <citation type="journal article" date="2023" name="Infect Dis Poverty">
        <title>Chromosome-scale genome of the human blood fluke Schistosoma mekongi and its implications for public health.</title>
        <authorList>
            <person name="Zhou M."/>
            <person name="Xu L."/>
            <person name="Xu D."/>
            <person name="Chen W."/>
            <person name="Khan J."/>
            <person name="Hu Y."/>
            <person name="Huang H."/>
            <person name="Wei H."/>
            <person name="Zhang Y."/>
            <person name="Chusongsang P."/>
            <person name="Tanasarnprasert K."/>
            <person name="Hu X."/>
            <person name="Limpanont Y."/>
            <person name="Lv Z."/>
        </authorList>
    </citation>
    <scope>NUCLEOTIDE SEQUENCE</scope>
    <source>
        <strain evidence="1">LV_2022a</strain>
    </source>
</reference>
<organism evidence="1 2">
    <name type="scientific">Schistosoma mekongi</name>
    <name type="common">Parasitic worm</name>
    <dbReference type="NCBI Taxonomy" id="38744"/>
    <lineage>
        <taxon>Eukaryota</taxon>
        <taxon>Metazoa</taxon>
        <taxon>Spiralia</taxon>
        <taxon>Lophotrochozoa</taxon>
        <taxon>Platyhelminthes</taxon>
        <taxon>Trematoda</taxon>
        <taxon>Digenea</taxon>
        <taxon>Strigeidida</taxon>
        <taxon>Schistosomatoidea</taxon>
        <taxon>Schistosomatidae</taxon>
        <taxon>Schistosoma</taxon>
    </lineage>
</organism>